<dbReference type="GO" id="GO:0071518">
    <property type="term" value="F:autoinducer-2 kinase activity"/>
    <property type="evidence" value="ECO:0007669"/>
    <property type="project" value="InterPro"/>
</dbReference>
<gene>
    <name evidence="7" type="ORF">BW425_14200</name>
</gene>
<evidence type="ECO:0000256" key="3">
    <source>
        <dbReference type="ARBA" id="ARBA00022679"/>
    </source>
</evidence>
<feature type="domain" description="Carbohydrate kinase FGGY N-terminal" evidence="5">
    <location>
        <begin position="7"/>
        <end position="251"/>
    </location>
</feature>
<evidence type="ECO:0000256" key="1">
    <source>
        <dbReference type="ARBA" id="ARBA00009156"/>
    </source>
</evidence>
<keyword evidence="3" id="KW-0808">Transferase</keyword>
<dbReference type="Gene3D" id="3.30.420.40">
    <property type="match status" value="2"/>
</dbReference>
<dbReference type="SUPFAM" id="SSF53067">
    <property type="entry name" value="Actin-like ATPase domain"/>
    <property type="match status" value="2"/>
</dbReference>
<feature type="domain" description="Carbohydrate kinase FGGY C-terminal" evidence="6">
    <location>
        <begin position="292"/>
        <end position="458"/>
    </location>
</feature>
<evidence type="ECO:0000256" key="4">
    <source>
        <dbReference type="ARBA" id="ARBA00022777"/>
    </source>
</evidence>
<evidence type="ECO:0000259" key="6">
    <source>
        <dbReference type="Pfam" id="PF02782"/>
    </source>
</evidence>
<dbReference type="InterPro" id="IPR043129">
    <property type="entry name" value="ATPase_NBD"/>
</dbReference>
<evidence type="ECO:0000313" key="7">
    <source>
        <dbReference type="EMBL" id="OUM48308.1"/>
    </source>
</evidence>
<name>A0A1Y3MCX3_9BACI</name>
<dbReference type="InterPro" id="IPR000577">
    <property type="entry name" value="Carb_kinase_FGGY"/>
</dbReference>
<dbReference type="AlphaFoldDB" id="A0A1Y3MCX3"/>
<proteinExistence type="inferred from homology"/>
<comment type="similarity">
    <text evidence="1">Belongs to the FGGY kinase family.</text>
</comment>
<evidence type="ECO:0000313" key="8">
    <source>
        <dbReference type="Proteomes" id="UP000195321"/>
    </source>
</evidence>
<accession>A0A1Y3MCX3</accession>
<dbReference type="NCBIfam" id="NF008187">
    <property type="entry name" value="PRK10939.1"/>
    <property type="match status" value="1"/>
</dbReference>
<dbReference type="Pfam" id="PF02782">
    <property type="entry name" value="FGGY_C"/>
    <property type="match status" value="1"/>
</dbReference>
<evidence type="ECO:0000259" key="5">
    <source>
        <dbReference type="Pfam" id="PF00370"/>
    </source>
</evidence>
<evidence type="ECO:0000256" key="2">
    <source>
        <dbReference type="ARBA" id="ARBA00022490"/>
    </source>
</evidence>
<dbReference type="EMBL" id="MWPX01000014">
    <property type="protein sequence ID" value="OUM48308.1"/>
    <property type="molecule type" value="Genomic_DNA"/>
</dbReference>
<dbReference type="GO" id="GO:0009372">
    <property type="term" value="P:quorum sensing"/>
    <property type="evidence" value="ECO:0007669"/>
    <property type="project" value="InterPro"/>
</dbReference>
<organism evidence="7 8">
    <name type="scientific">Bacillus pseudomycoides</name>
    <dbReference type="NCBI Taxonomy" id="64104"/>
    <lineage>
        <taxon>Bacteria</taxon>
        <taxon>Bacillati</taxon>
        <taxon>Bacillota</taxon>
        <taxon>Bacilli</taxon>
        <taxon>Bacillales</taxon>
        <taxon>Bacillaceae</taxon>
        <taxon>Bacillus</taxon>
        <taxon>Bacillus cereus group</taxon>
    </lineage>
</organism>
<dbReference type="CDD" id="cd07775">
    <property type="entry name" value="ASKHA_NBD_FGGY_AI-2K"/>
    <property type="match status" value="1"/>
</dbReference>
<dbReference type="Pfam" id="PF00370">
    <property type="entry name" value="FGGY_N"/>
    <property type="match status" value="1"/>
</dbReference>
<sequence>MIMSSLLAYDAGTGSIRAVLFDLQGNQLAVSQKEWVHKPDSRYPGSMNFDVIENWKLVQECTKDVLQKSNISPSSIKGISATSMREGFVLYDKSGQEIWACANVDGRASSEVSELKQIRSNLEKDLYGKSGQTFALGALPRLLWIKKHQPDIYDKIHSFTMLNDWILYKLCGVLQIDPSNGCTSGIFDLENRTWDNLIAEQCGLSLSFSPTVNEAGTVIGQVTKQSAELIGLQVGTPVVAGGGDAQMASLGSGVVHPEQTFICGGSFWQQEVNITSPKTDSNARIRVNCHAIPTLWQYETIAFFPGLVMRWFRDAFCQEEKELATKLGVDAYELLEEQAKHVPVGSYGIIPIFSNVMNYISWRHAAPSFINLSLDANKCGKKELFRALEENAAFIALGNLKLIESLTGKFPSEVIFAGGAAKGKLWPQIVADVLGISVKVPVVKEAAALGTAIAAGVGAGIYDSMETISQEFVKWESTYEPNAENHKLYQNFYQTWKSVYEKQLPLADEGFTSHMWIAPGAL</sequence>
<protein>
    <submittedName>
        <fullName evidence="7">Autoinducer-2 kinase</fullName>
    </submittedName>
</protein>
<dbReference type="InterPro" id="IPR033676">
    <property type="entry name" value="AI-2_kinase"/>
</dbReference>
<keyword evidence="2" id="KW-0963">Cytoplasm</keyword>
<dbReference type="Proteomes" id="UP000195321">
    <property type="component" value="Unassembled WGS sequence"/>
</dbReference>
<dbReference type="InterPro" id="IPR018485">
    <property type="entry name" value="FGGY_C"/>
</dbReference>
<dbReference type="InterPro" id="IPR050406">
    <property type="entry name" value="FGGY_Carb_Kinase"/>
</dbReference>
<comment type="caution">
    <text evidence="7">The sequence shown here is derived from an EMBL/GenBank/DDBJ whole genome shotgun (WGS) entry which is preliminary data.</text>
</comment>
<dbReference type="PANTHER" id="PTHR43095">
    <property type="entry name" value="SUGAR KINASE"/>
    <property type="match status" value="1"/>
</dbReference>
<dbReference type="PIRSF" id="PIRSF000538">
    <property type="entry name" value="GlpK"/>
    <property type="match status" value="1"/>
</dbReference>
<keyword evidence="4 7" id="KW-0418">Kinase</keyword>
<dbReference type="PANTHER" id="PTHR43095:SF5">
    <property type="entry name" value="XYLULOSE KINASE"/>
    <property type="match status" value="1"/>
</dbReference>
<dbReference type="GO" id="GO:0005975">
    <property type="term" value="P:carbohydrate metabolic process"/>
    <property type="evidence" value="ECO:0007669"/>
    <property type="project" value="InterPro"/>
</dbReference>
<reference evidence="7 8" key="1">
    <citation type="submission" date="2017-02" db="EMBL/GenBank/DDBJ databases">
        <title>Bacillus pseudomycoides isolate FSL K6-0042.</title>
        <authorList>
            <person name="Kovac J."/>
        </authorList>
    </citation>
    <scope>NUCLEOTIDE SEQUENCE [LARGE SCALE GENOMIC DNA]</scope>
    <source>
        <strain evidence="7 8">FSL K6-0042</strain>
    </source>
</reference>
<dbReference type="InterPro" id="IPR018484">
    <property type="entry name" value="FGGY_N"/>
</dbReference>